<dbReference type="OrthoDB" id="9770545at2"/>
<dbReference type="PANTHER" id="PTHR33171">
    <property type="entry name" value="LAR_N DOMAIN-CONTAINING PROTEIN"/>
    <property type="match status" value="1"/>
</dbReference>
<dbReference type="Proteomes" id="UP000199103">
    <property type="component" value="Chromosome I"/>
</dbReference>
<reference evidence="2 3" key="1">
    <citation type="submission" date="2016-10" db="EMBL/GenBank/DDBJ databases">
        <authorList>
            <person name="de Groot N.N."/>
        </authorList>
    </citation>
    <scope>NUCLEOTIDE SEQUENCE [LARGE SCALE GENOMIC DNA]</scope>
    <source>
        <strain evidence="2 3">DSM 21800</strain>
    </source>
</reference>
<dbReference type="EMBL" id="LT629772">
    <property type="protein sequence ID" value="SDR86497.1"/>
    <property type="molecule type" value="Genomic_DNA"/>
</dbReference>
<dbReference type="Gene3D" id="3.40.50.11440">
    <property type="match status" value="1"/>
</dbReference>
<dbReference type="InterPro" id="IPR043166">
    <property type="entry name" value="LarA-like_C"/>
</dbReference>
<dbReference type="RefSeq" id="WP_091518317.1">
    <property type="nucleotide sequence ID" value="NZ_LT629772.1"/>
</dbReference>
<name>A0A1H1MIM0_9ACTN</name>
<dbReference type="PANTHER" id="PTHR33171:SF17">
    <property type="entry name" value="LARA-LIKE N-TERMINAL DOMAIN-CONTAINING PROTEIN"/>
    <property type="match status" value="1"/>
</dbReference>
<dbReference type="Pfam" id="PF09861">
    <property type="entry name" value="Lar_N"/>
    <property type="match status" value="1"/>
</dbReference>
<evidence type="ECO:0000313" key="3">
    <source>
        <dbReference type="Proteomes" id="UP000199103"/>
    </source>
</evidence>
<accession>A0A1H1MIM0</accession>
<gene>
    <name evidence="2" type="ORF">SAMN04489812_0150</name>
</gene>
<evidence type="ECO:0000259" key="1">
    <source>
        <dbReference type="Pfam" id="PF09861"/>
    </source>
</evidence>
<keyword evidence="3" id="KW-1185">Reference proteome</keyword>
<dbReference type="InterPro" id="IPR048068">
    <property type="entry name" value="LarA-like"/>
</dbReference>
<sequence length="472" mass="50741">MTTVRLEYGDGHLDAELPDDAIEIRAGQSGAEPDPLPDPVAATREAVQNPVGMPRLDQLVGPRSKITIAFPDRVKGGVHDSAHRRVAVPLLLDELERAGVSSRDVTLVCAIGLHRKNTEDEFAALLGDDTLSRLDPSQIVNHDAEDPDQMVDIGTSRHGDPVQMNRRLLDADLSIMLGHTSGNPYGGYSGGYKMPATGLTSWRSIRSHHSPGTMQRPDFVPASTDSHFRHQLQAIGRAMEAAMPRPFFTVDAVLDAASRQLKVAAGAIAEVEQATWPTAGRRTELVLDGPPADVLVVGMPRNFHYGNGMGSNPILMMQAAGSSISRAKNALRADPVIIVASVCDGWFNDDEFPATVAVYDALQTVDTAADLTRFEDEFSTRTDWVEAYRHGGAYHPFHAFSMAYMGGLAKINSRSVIIAGAQRPDLAHGMGAATAATVEEALADAGALLRTDPRVLVVPELSKPAYHLSIGR</sequence>
<dbReference type="InterPro" id="IPR018657">
    <property type="entry name" value="LarA-like_N"/>
</dbReference>
<dbReference type="GO" id="GO:0050043">
    <property type="term" value="F:lactate racemase activity"/>
    <property type="evidence" value="ECO:0007669"/>
    <property type="project" value="InterPro"/>
</dbReference>
<feature type="domain" description="LarA-like N-terminal" evidence="1">
    <location>
        <begin position="8"/>
        <end position="214"/>
    </location>
</feature>
<proteinExistence type="predicted"/>
<protein>
    <submittedName>
        <fullName evidence="2">Nickel-dependent lactate racemase</fullName>
    </submittedName>
</protein>
<dbReference type="Gene3D" id="3.90.226.30">
    <property type="match status" value="1"/>
</dbReference>
<organism evidence="2 3">
    <name type="scientific">Microlunatus soli</name>
    <dbReference type="NCBI Taxonomy" id="630515"/>
    <lineage>
        <taxon>Bacteria</taxon>
        <taxon>Bacillati</taxon>
        <taxon>Actinomycetota</taxon>
        <taxon>Actinomycetes</taxon>
        <taxon>Propionibacteriales</taxon>
        <taxon>Propionibacteriaceae</taxon>
        <taxon>Microlunatus</taxon>
    </lineage>
</organism>
<dbReference type="STRING" id="630515.SAMN04489812_0150"/>
<dbReference type="AlphaFoldDB" id="A0A1H1MIM0"/>
<evidence type="ECO:0000313" key="2">
    <source>
        <dbReference type="EMBL" id="SDR86497.1"/>
    </source>
</evidence>